<protein>
    <submittedName>
        <fullName evidence="1">Uncharacterized protein</fullName>
    </submittedName>
</protein>
<comment type="caution">
    <text evidence="1">The sequence shown here is derived from an EMBL/GenBank/DDBJ whole genome shotgun (WGS) entry which is preliminary data.</text>
</comment>
<gene>
    <name evidence="1" type="ORF">LCGC14_2019580</name>
</gene>
<accession>A0A0F9FKE9</accession>
<dbReference type="AlphaFoldDB" id="A0A0F9FKE9"/>
<dbReference type="EMBL" id="LAZR01023304">
    <property type="protein sequence ID" value="KKL78961.1"/>
    <property type="molecule type" value="Genomic_DNA"/>
</dbReference>
<organism evidence="1">
    <name type="scientific">marine sediment metagenome</name>
    <dbReference type="NCBI Taxonomy" id="412755"/>
    <lineage>
        <taxon>unclassified sequences</taxon>
        <taxon>metagenomes</taxon>
        <taxon>ecological metagenomes</taxon>
    </lineage>
</organism>
<name>A0A0F9FKE9_9ZZZZ</name>
<reference evidence="1" key="1">
    <citation type="journal article" date="2015" name="Nature">
        <title>Complex archaea that bridge the gap between prokaryotes and eukaryotes.</title>
        <authorList>
            <person name="Spang A."/>
            <person name="Saw J.H."/>
            <person name="Jorgensen S.L."/>
            <person name="Zaremba-Niedzwiedzka K."/>
            <person name="Martijn J."/>
            <person name="Lind A.E."/>
            <person name="van Eijk R."/>
            <person name="Schleper C."/>
            <person name="Guy L."/>
            <person name="Ettema T.J."/>
        </authorList>
    </citation>
    <scope>NUCLEOTIDE SEQUENCE</scope>
</reference>
<evidence type="ECO:0000313" key="1">
    <source>
        <dbReference type="EMBL" id="KKL78961.1"/>
    </source>
</evidence>
<proteinExistence type="predicted"/>
<sequence length="112" mass="12894">MKSKECLGRSCRLFEGPATSRCFHVGFLPRCSPSLKEAKREELLQENLELRMLLWGTHPCSGKYGDDGELQCADPSHGIIDFKRMPVQEIQRRITVRGLKIYAEQLKKEKED</sequence>